<comment type="caution">
    <text evidence="2">The sequence shown here is derived from an EMBL/GenBank/DDBJ whole genome shotgun (WGS) entry which is preliminary data.</text>
</comment>
<protein>
    <submittedName>
        <fullName evidence="2">Uncharacterized protein</fullName>
    </submittedName>
</protein>
<gene>
    <name evidence="2" type="ORF">CK203_004180</name>
</gene>
<feature type="region of interest" description="Disordered" evidence="1">
    <location>
        <begin position="1"/>
        <end position="22"/>
    </location>
</feature>
<reference evidence="2 3" key="1">
    <citation type="journal article" date="2018" name="PLoS Genet.">
        <title>Population sequencing reveals clonal diversity and ancestral inbreeding in the grapevine cultivar Chardonnay.</title>
        <authorList>
            <person name="Roach M.J."/>
            <person name="Johnson D.L."/>
            <person name="Bohlmann J."/>
            <person name="van Vuuren H.J."/>
            <person name="Jones S.J."/>
            <person name="Pretorius I.S."/>
            <person name="Schmidt S.A."/>
            <person name="Borneman A.R."/>
        </authorList>
    </citation>
    <scope>NUCLEOTIDE SEQUENCE [LARGE SCALE GENOMIC DNA]</scope>
    <source>
        <strain evidence="3">cv. Chardonnay</strain>
        <tissue evidence="2">Leaf</tissue>
    </source>
</reference>
<evidence type="ECO:0000256" key="1">
    <source>
        <dbReference type="SAM" id="MobiDB-lite"/>
    </source>
</evidence>
<dbReference type="Proteomes" id="UP000288805">
    <property type="component" value="Unassembled WGS sequence"/>
</dbReference>
<proteinExistence type="predicted"/>
<dbReference type="EMBL" id="QGNW01000012">
    <property type="protein sequence ID" value="RVX17894.1"/>
    <property type="molecule type" value="Genomic_DNA"/>
</dbReference>
<accession>A0A438K9L9</accession>
<organism evidence="2 3">
    <name type="scientific">Vitis vinifera</name>
    <name type="common">Grape</name>
    <dbReference type="NCBI Taxonomy" id="29760"/>
    <lineage>
        <taxon>Eukaryota</taxon>
        <taxon>Viridiplantae</taxon>
        <taxon>Streptophyta</taxon>
        <taxon>Embryophyta</taxon>
        <taxon>Tracheophyta</taxon>
        <taxon>Spermatophyta</taxon>
        <taxon>Magnoliopsida</taxon>
        <taxon>eudicotyledons</taxon>
        <taxon>Gunneridae</taxon>
        <taxon>Pentapetalae</taxon>
        <taxon>rosids</taxon>
        <taxon>Vitales</taxon>
        <taxon>Vitaceae</taxon>
        <taxon>Viteae</taxon>
        <taxon>Vitis</taxon>
    </lineage>
</organism>
<name>A0A438K9L9_VITVI</name>
<dbReference type="AlphaFoldDB" id="A0A438K9L9"/>
<evidence type="ECO:0000313" key="2">
    <source>
        <dbReference type="EMBL" id="RVX17894.1"/>
    </source>
</evidence>
<evidence type="ECO:0000313" key="3">
    <source>
        <dbReference type="Proteomes" id="UP000288805"/>
    </source>
</evidence>
<sequence>MQLGKVGVSKKNREEETRPANMPLVKVTALQAQLSPDIMIQRCNSKSRGSVYSPVFGICCHFCSSYSRQRKIVYPHSNV</sequence>